<reference evidence="3 4" key="1">
    <citation type="submission" date="2020-03" db="EMBL/GenBank/DDBJ databases">
        <title>Genomic Encyclopedia of Type Strains, Phase IV (KMG-IV): sequencing the most valuable type-strain genomes for metagenomic binning, comparative biology and taxonomic classification.</title>
        <authorList>
            <person name="Goeker M."/>
        </authorList>
    </citation>
    <scope>NUCLEOTIDE SEQUENCE [LARGE SCALE GENOMIC DNA]</scope>
    <source>
        <strain evidence="3 4">DSM 105096</strain>
    </source>
</reference>
<dbReference type="RefSeq" id="WP_168036562.1">
    <property type="nucleotide sequence ID" value="NZ_JAATJH010000002.1"/>
</dbReference>
<dbReference type="GO" id="GO:0004363">
    <property type="term" value="F:glutathione synthase activity"/>
    <property type="evidence" value="ECO:0007669"/>
    <property type="project" value="UniProtKB-EC"/>
</dbReference>
<evidence type="ECO:0000313" key="4">
    <source>
        <dbReference type="Proteomes" id="UP000770785"/>
    </source>
</evidence>
<dbReference type="EMBL" id="JAATJH010000002">
    <property type="protein sequence ID" value="NJC25781.1"/>
    <property type="molecule type" value="Genomic_DNA"/>
</dbReference>
<evidence type="ECO:0000313" key="3">
    <source>
        <dbReference type="EMBL" id="NJC25781.1"/>
    </source>
</evidence>
<feature type="domain" description="ATP-grasp" evidence="2">
    <location>
        <begin position="129"/>
        <end position="325"/>
    </location>
</feature>
<dbReference type="EC" id="6.3.2.3" evidence="3"/>
<accession>A0ABX0X973</accession>
<proteinExistence type="predicted"/>
<dbReference type="Gene3D" id="3.30.470.20">
    <property type="entry name" value="ATP-grasp fold, B domain"/>
    <property type="match status" value="1"/>
</dbReference>
<organism evidence="3 4">
    <name type="scientific">Neolewinella antarctica</name>
    <dbReference type="NCBI Taxonomy" id="442734"/>
    <lineage>
        <taxon>Bacteria</taxon>
        <taxon>Pseudomonadati</taxon>
        <taxon>Bacteroidota</taxon>
        <taxon>Saprospiria</taxon>
        <taxon>Saprospirales</taxon>
        <taxon>Lewinellaceae</taxon>
        <taxon>Neolewinella</taxon>
    </lineage>
</organism>
<dbReference type="InterPro" id="IPR011761">
    <property type="entry name" value="ATP-grasp"/>
</dbReference>
<dbReference type="PANTHER" id="PTHR21621:SF4">
    <property type="entry name" value="GLUTATHIONE SYNTHETASE"/>
    <property type="match status" value="1"/>
</dbReference>
<dbReference type="SUPFAM" id="SSF56059">
    <property type="entry name" value="Glutathione synthetase ATP-binding domain-like"/>
    <property type="match status" value="1"/>
</dbReference>
<keyword evidence="1" id="KW-0547">Nucleotide-binding</keyword>
<evidence type="ECO:0000259" key="2">
    <source>
        <dbReference type="PROSITE" id="PS50975"/>
    </source>
</evidence>
<evidence type="ECO:0000256" key="1">
    <source>
        <dbReference type="PROSITE-ProRule" id="PRU00409"/>
    </source>
</evidence>
<gene>
    <name evidence="3" type="ORF">GGR27_001280</name>
</gene>
<protein>
    <submittedName>
        <fullName evidence="3">Glutathione synthase</fullName>
        <ecNumber evidence="3">6.3.2.3</ecNumber>
    </submittedName>
</protein>
<dbReference type="InterPro" id="IPR013815">
    <property type="entry name" value="ATP_grasp_subdomain_1"/>
</dbReference>
<dbReference type="InterPro" id="IPR004218">
    <property type="entry name" value="GSHS_ATP-bd"/>
</dbReference>
<keyword evidence="3" id="KW-0436">Ligase</keyword>
<name>A0ABX0X973_9BACT</name>
<comment type="caution">
    <text evidence="3">The sequence shown here is derived from an EMBL/GenBank/DDBJ whole genome shotgun (WGS) entry which is preliminary data.</text>
</comment>
<dbReference type="Proteomes" id="UP000770785">
    <property type="component" value="Unassembled WGS sequence"/>
</dbReference>
<sequence length="340" mass="37359">MRTLILTDHSGHSDQNSVYALARCLANDPRSSRVDVASRGSAQNTALFQEGALARVQGITVREQFEFDPTGRQFAEQLTMLHPKDYDLIWLRLPHPIAPALARAMNYLDQNTNTVVINRPSGMLETGDKAWLLNWEKYSAPMALVKSDEEVLAFTDQRKTVLKPLRAHGGKGIAKVHNGEVEVDGITQSLQAWLTAHQQELETDGYLAVKFLENVSKGDKRILVVNGKVLGASLRVPAAGEWLCNVAQGGTSVGSEITPEEAEMVAAISPALLEKGVVFYGMDTLEDDDGKRLLSELNTMSIGGFPQAEAQSGQPVVQRAIDEIFTYYRKQQLANSALRE</sequence>
<keyword evidence="4" id="KW-1185">Reference proteome</keyword>
<dbReference type="Pfam" id="PF02955">
    <property type="entry name" value="GSH-S_ATP"/>
    <property type="match status" value="1"/>
</dbReference>
<dbReference type="Gene3D" id="3.40.50.20">
    <property type="match status" value="1"/>
</dbReference>
<dbReference type="PANTHER" id="PTHR21621">
    <property type="entry name" value="RIBOSOMAL PROTEIN S6 MODIFICATION PROTEIN"/>
    <property type="match status" value="1"/>
</dbReference>
<dbReference type="Gene3D" id="3.30.1490.20">
    <property type="entry name" value="ATP-grasp fold, A domain"/>
    <property type="match status" value="1"/>
</dbReference>
<keyword evidence="1" id="KW-0067">ATP-binding</keyword>
<dbReference type="PROSITE" id="PS50975">
    <property type="entry name" value="ATP_GRASP"/>
    <property type="match status" value="1"/>
</dbReference>